<proteinExistence type="predicted"/>
<accession>A0A6A5WHK7</accession>
<organism evidence="2 3">
    <name type="scientific">Amniculicola lignicola CBS 123094</name>
    <dbReference type="NCBI Taxonomy" id="1392246"/>
    <lineage>
        <taxon>Eukaryota</taxon>
        <taxon>Fungi</taxon>
        <taxon>Dikarya</taxon>
        <taxon>Ascomycota</taxon>
        <taxon>Pezizomycotina</taxon>
        <taxon>Dothideomycetes</taxon>
        <taxon>Pleosporomycetidae</taxon>
        <taxon>Pleosporales</taxon>
        <taxon>Amniculicolaceae</taxon>
        <taxon>Amniculicola</taxon>
    </lineage>
</organism>
<gene>
    <name evidence="2" type="ORF">P154DRAFT_575101</name>
</gene>
<feature type="compositionally biased region" description="Basic and acidic residues" evidence="1">
    <location>
        <begin position="28"/>
        <end position="40"/>
    </location>
</feature>
<evidence type="ECO:0000313" key="2">
    <source>
        <dbReference type="EMBL" id="KAF2001380.1"/>
    </source>
</evidence>
<feature type="compositionally biased region" description="Low complexity" evidence="1">
    <location>
        <begin position="116"/>
        <end position="131"/>
    </location>
</feature>
<dbReference type="AlphaFoldDB" id="A0A6A5WHK7"/>
<protein>
    <submittedName>
        <fullName evidence="2">Uncharacterized protein</fullName>
    </submittedName>
</protein>
<name>A0A6A5WHK7_9PLEO</name>
<keyword evidence="3" id="KW-1185">Reference proteome</keyword>
<feature type="region of interest" description="Disordered" evidence="1">
    <location>
        <begin position="28"/>
        <end position="87"/>
    </location>
</feature>
<evidence type="ECO:0000256" key="1">
    <source>
        <dbReference type="SAM" id="MobiDB-lite"/>
    </source>
</evidence>
<dbReference type="Proteomes" id="UP000799779">
    <property type="component" value="Unassembled WGS sequence"/>
</dbReference>
<dbReference type="EMBL" id="ML977583">
    <property type="protein sequence ID" value="KAF2001380.1"/>
    <property type="molecule type" value="Genomic_DNA"/>
</dbReference>
<feature type="region of interest" description="Disordered" evidence="1">
    <location>
        <begin position="107"/>
        <end position="140"/>
    </location>
</feature>
<evidence type="ECO:0000313" key="3">
    <source>
        <dbReference type="Proteomes" id="UP000799779"/>
    </source>
</evidence>
<reference evidence="2" key="1">
    <citation type="journal article" date="2020" name="Stud. Mycol.">
        <title>101 Dothideomycetes genomes: a test case for predicting lifestyles and emergence of pathogens.</title>
        <authorList>
            <person name="Haridas S."/>
            <person name="Albert R."/>
            <person name="Binder M."/>
            <person name="Bloem J."/>
            <person name="Labutti K."/>
            <person name="Salamov A."/>
            <person name="Andreopoulos B."/>
            <person name="Baker S."/>
            <person name="Barry K."/>
            <person name="Bills G."/>
            <person name="Bluhm B."/>
            <person name="Cannon C."/>
            <person name="Castanera R."/>
            <person name="Culley D."/>
            <person name="Daum C."/>
            <person name="Ezra D."/>
            <person name="Gonzalez J."/>
            <person name="Henrissat B."/>
            <person name="Kuo A."/>
            <person name="Liang C."/>
            <person name="Lipzen A."/>
            <person name="Lutzoni F."/>
            <person name="Magnuson J."/>
            <person name="Mondo S."/>
            <person name="Nolan M."/>
            <person name="Ohm R."/>
            <person name="Pangilinan J."/>
            <person name="Park H.-J."/>
            <person name="Ramirez L."/>
            <person name="Alfaro M."/>
            <person name="Sun H."/>
            <person name="Tritt A."/>
            <person name="Yoshinaga Y."/>
            <person name="Zwiers L.-H."/>
            <person name="Turgeon B."/>
            <person name="Goodwin S."/>
            <person name="Spatafora J."/>
            <person name="Crous P."/>
            <person name="Grigoriev I."/>
        </authorList>
    </citation>
    <scope>NUCLEOTIDE SEQUENCE</scope>
    <source>
        <strain evidence="2">CBS 123094</strain>
    </source>
</reference>
<sequence length="295" mass="33335">MSINLQNNRKQSEQSFIDLHRLQYEDERYDAPPYWDRRATPQEGANRWRSQPTRGNDYRSRGHAAFSRPDRDTTTSQDEDGYEDEGTSHIPFAYCYTEANPRIVELSSSDEDEPDPAATAADAAESSTASSGNQSVRARTPITYMRTTEDAHEEAADSPFVLATQLESIELSEPAPENEIHSSGPCSEDKLPDDLIMDCGCYIVEGEFIPYIPCPTHSWGTVITETEQFLWDNTPPHSKSDVNTIILYRVELGKRPSALISYLSSDRKRLTESDLFKHHIESIESEARARLMHVG</sequence>